<feature type="transmembrane region" description="Helical" evidence="1">
    <location>
        <begin position="20"/>
        <end position="41"/>
    </location>
</feature>
<reference evidence="2" key="1">
    <citation type="submission" date="2017-03" db="EMBL/GenBank/DDBJ databases">
        <title>The mitochondrial genome of the carnivorous plant Utricularia reniformis (Lentibulariaceae): structure, comparative analysis and evolutionary landmarks.</title>
        <authorList>
            <person name="Silva S.R."/>
            <person name="Alvarenga D.O."/>
            <person name="Michael T.P."/>
            <person name="Miranda V.F.O."/>
            <person name="Varani A.M."/>
        </authorList>
    </citation>
    <scope>NUCLEOTIDE SEQUENCE</scope>
</reference>
<geneLocation type="mitochondrion" evidence="2"/>
<proteinExistence type="predicted"/>
<accession>A0A1Y0AZJ3</accession>
<gene>
    <name evidence="2" type="ORF">AEK19_MT0284</name>
</gene>
<dbReference type="EMBL" id="KY774314">
    <property type="protein sequence ID" value="ART30560.1"/>
    <property type="molecule type" value="Genomic_DNA"/>
</dbReference>
<name>A0A1Y0AZJ3_9LAMI</name>
<organism evidence="2">
    <name type="scientific">Utricularia reniformis</name>
    <dbReference type="NCBI Taxonomy" id="192314"/>
    <lineage>
        <taxon>Eukaryota</taxon>
        <taxon>Viridiplantae</taxon>
        <taxon>Streptophyta</taxon>
        <taxon>Embryophyta</taxon>
        <taxon>Tracheophyta</taxon>
        <taxon>Spermatophyta</taxon>
        <taxon>Magnoliopsida</taxon>
        <taxon>eudicotyledons</taxon>
        <taxon>Gunneridae</taxon>
        <taxon>Pentapetalae</taxon>
        <taxon>asterids</taxon>
        <taxon>lamiids</taxon>
        <taxon>Lamiales</taxon>
        <taxon>Lentibulariaceae</taxon>
        <taxon>Utricularia</taxon>
    </lineage>
</organism>
<keyword evidence="1" id="KW-0812">Transmembrane</keyword>
<sequence>MTIKSSISLSMSQSFPLHRLFIACLDYLLVHLLVWSVVLIFRRCFLVSLQHCWNNHGINDPAS</sequence>
<dbReference type="AlphaFoldDB" id="A0A1Y0AZJ3"/>
<evidence type="ECO:0000313" key="2">
    <source>
        <dbReference type="EMBL" id="ART30560.1"/>
    </source>
</evidence>
<keyword evidence="2" id="KW-0496">Mitochondrion</keyword>
<keyword evidence="1" id="KW-0472">Membrane</keyword>
<protein>
    <submittedName>
        <fullName evidence="2">Uncharacterized protein</fullName>
    </submittedName>
</protein>
<keyword evidence="1" id="KW-1133">Transmembrane helix</keyword>
<evidence type="ECO:0000256" key="1">
    <source>
        <dbReference type="SAM" id="Phobius"/>
    </source>
</evidence>